<dbReference type="Proteomes" id="UP001196097">
    <property type="component" value="Chromosome"/>
</dbReference>
<accession>A0ACD5IF02</accession>
<sequence length="127" mass="14192">MEAQGTRRLPIHVSLTRPLLVAGGEKEWTQYNWLICLGIGVMLGQPWALGVMLVVASIVQYFLRKSAKDDPQGLGILERHWKYQPFYPDAAVDGAKGYKPHEKQGLGEGIVVQAFKLFSQGKKKRGK</sequence>
<dbReference type="EMBL" id="CP130946">
    <property type="protein sequence ID" value="XRP72089.1"/>
    <property type="molecule type" value="Genomic_DNA"/>
</dbReference>
<proteinExistence type="predicted"/>
<name>A0ACD5IF02_9PROT</name>
<evidence type="ECO:0000313" key="2">
    <source>
        <dbReference type="Proteomes" id="UP001196097"/>
    </source>
</evidence>
<organism evidence="1 2">
    <name type="scientific">Acidithiobacillus ferruginosus</name>
    <dbReference type="NCBI Taxonomy" id="3063951"/>
    <lineage>
        <taxon>Bacteria</taxon>
        <taxon>Pseudomonadati</taxon>
        <taxon>Pseudomonadota</taxon>
        <taxon>Acidithiobacillia</taxon>
        <taxon>Acidithiobacillales</taxon>
        <taxon>Acidithiobacillaceae</taxon>
        <taxon>Acidithiobacillus</taxon>
    </lineage>
</organism>
<evidence type="ECO:0000313" key="1">
    <source>
        <dbReference type="EMBL" id="XRP72089.1"/>
    </source>
</evidence>
<keyword evidence="2" id="KW-1185">Reference proteome</keyword>
<reference evidence="1 2" key="1">
    <citation type="journal article" date="2021" name="ISME J.">
        <title>Genomic evolution of the class Acidithiobacillia: deep-branching Proteobacteria living in extreme acidic conditions.</title>
        <authorList>
            <person name="Moya-Beltran A."/>
            <person name="Beard S."/>
            <person name="Rojas-Villalobos C."/>
            <person name="Issotta F."/>
            <person name="Gallardo Y."/>
            <person name="Ulloa R."/>
            <person name="Giaveno A."/>
            <person name="Degli Esposti M."/>
            <person name="Johnson D.B."/>
            <person name="Quatrini R."/>
        </authorList>
    </citation>
    <scope>NUCLEOTIDE SEQUENCE [LARGE SCALE GENOMIC DNA]</scope>
    <source>
        <strain evidence="1 2">CF3</strain>
    </source>
</reference>
<gene>
    <name evidence="1" type="ORF">HF292_009740</name>
</gene>
<protein>
    <submittedName>
        <fullName evidence="1">VirB3 family type IV secretion system protein</fullName>
    </submittedName>
</protein>